<feature type="compositionally biased region" description="Polar residues" evidence="1">
    <location>
        <begin position="242"/>
        <end position="260"/>
    </location>
</feature>
<feature type="compositionally biased region" description="Polar residues" evidence="1">
    <location>
        <begin position="161"/>
        <end position="172"/>
    </location>
</feature>
<feature type="region of interest" description="Disordered" evidence="1">
    <location>
        <begin position="151"/>
        <end position="263"/>
    </location>
</feature>
<feature type="region of interest" description="Disordered" evidence="1">
    <location>
        <begin position="299"/>
        <end position="339"/>
    </location>
</feature>
<feature type="compositionally biased region" description="Basic and acidic residues" evidence="1">
    <location>
        <begin position="208"/>
        <end position="219"/>
    </location>
</feature>
<dbReference type="Proteomes" id="UP000305948">
    <property type="component" value="Unassembled WGS sequence"/>
</dbReference>
<protein>
    <submittedName>
        <fullName evidence="2">Uncharacterized protein</fullName>
    </submittedName>
</protein>
<dbReference type="STRING" id="5364.A0A5C3MMH1"/>
<feature type="compositionally biased region" description="Basic and acidic residues" evidence="1">
    <location>
        <begin position="175"/>
        <end position="193"/>
    </location>
</feature>
<keyword evidence="3" id="KW-1185">Reference proteome</keyword>
<reference evidence="2 3" key="1">
    <citation type="journal article" date="2019" name="Nat. Ecol. Evol.">
        <title>Megaphylogeny resolves global patterns of mushroom evolution.</title>
        <authorList>
            <person name="Varga T."/>
            <person name="Krizsan K."/>
            <person name="Foldi C."/>
            <person name="Dima B."/>
            <person name="Sanchez-Garcia M."/>
            <person name="Sanchez-Ramirez S."/>
            <person name="Szollosi G.J."/>
            <person name="Szarkandi J.G."/>
            <person name="Papp V."/>
            <person name="Albert L."/>
            <person name="Andreopoulos W."/>
            <person name="Angelini C."/>
            <person name="Antonin V."/>
            <person name="Barry K.W."/>
            <person name="Bougher N.L."/>
            <person name="Buchanan P."/>
            <person name="Buyck B."/>
            <person name="Bense V."/>
            <person name="Catcheside P."/>
            <person name="Chovatia M."/>
            <person name="Cooper J."/>
            <person name="Damon W."/>
            <person name="Desjardin D."/>
            <person name="Finy P."/>
            <person name="Geml J."/>
            <person name="Haridas S."/>
            <person name="Hughes K."/>
            <person name="Justo A."/>
            <person name="Karasinski D."/>
            <person name="Kautmanova I."/>
            <person name="Kiss B."/>
            <person name="Kocsube S."/>
            <person name="Kotiranta H."/>
            <person name="LaButti K.M."/>
            <person name="Lechner B.E."/>
            <person name="Liimatainen K."/>
            <person name="Lipzen A."/>
            <person name="Lukacs Z."/>
            <person name="Mihaltcheva S."/>
            <person name="Morgado L.N."/>
            <person name="Niskanen T."/>
            <person name="Noordeloos M.E."/>
            <person name="Ohm R.A."/>
            <person name="Ortiz-Santana B."/>
            <person name="Ovrebo C."/>
            <person name="Racz N."/>
            <person name="Riley R."/>
            <person name="Savchenko A."/>
            <person name="Shiryaev A."/>
            <person name="Soop K."/>
            <person name="Spirin V."/>
            <person name="Szebenyi C."/>
            <person name="Tomsovsky M."/>
            <person name="Tulloss R.E."/>
            <person name="Uehling J."/>
            <person name="Grigoriev I.V."/>
            <person name="Vagvolgyi C."/>
            <person name="Papp T."/>
            <person name="Martin F.M."/>
            <person name="Miettinen O."/>
            <person name="Hibbett D.S."/>
            <person name="Nagy L.G."/>
        </authorList>
    </citation>
    <scope>NUCLEOTIDE SEQUENCE [LARGE SCALE GENOMIC DNA]</scope>
    <source>
        <strain evidence="2 3">OMC1185</strain>
    </source>
</reference>
<dbReference type="AlphaFoldDB" id="A0A5C3MMH1"/>
<evidence type="ECO:0000256" key="1">
    <source>
        <dbReference type="SAM" id="MobiDB-lite"/>
    </source>
</evidence>
<feature type="compositionally biased region" description="Low complexity" evidence="1">
    <location>
        <begin position="220"/>
        <end position="230"/>
    </location>
</feature>
<dbReference type="EMBL" id="ML213529">
    <property type="protein sequence ID" value="TFK46454.1"/>
    <property type="molecule type" value="Genomic_DNA"/>
</dbReference>
<evidence type="ECO:0000313" key="3">
    <source>
        <dbReference type="Proteomes" id="UP000305948"/>
    </source>
</evidence>
<accession>A0A5C3MMH1</accession>
<name>A0A5C3MMH1_9AGAM</name>
<evidence type="ECO:0000313" key="2">
    <source>
        <dbReference type="EMBL" id="TFK46454.1"/>
    </source>
</evidence>
<organism evidence="2 3">
    <name type="scientific">Heliocybe sulcata</name>
    <dbReference type="NCBI Taxonomy" id="5364"/>
    <lineage>
        <taxon>Eukaryota</taxon>
        <taxon>Fungi</taxon>
        <taxon>Dikarya</taxon>
        <taxon>Basidiomycota</taxon>
        <taxon>Agaricomycotina</taxon>
        <taxon>Agaricomycetes</taxon>
        <taxon>Gloeophyllales</taxon>
        <taxon>Gloeophyllaceae</taxon>
        <taxon>Heliocybe</taxon>
    </lineage>
</organism>
<gene>
    <name evidence="2" type="ORF">OE88DRAFT_1811791</name>
</gene>
<sequence>MASTLDCDHFWVLLGDPSESNVIQFCWHYVQSGRNSPPFPIWIQCLSEREARQVAALNDIALSLAQRPWAQVEDREVIAYEWDLEDRTWNTLEGIDQFYCITAGNAAIYRSREDARHAVSAFQNPRTVMALTFNQAIRAMILKGNLPVTPHSREYTPAQEVLQTPSRDTQGSPGRAEEGDLRLFRKHSDDQVTPKHHNYKLSSTRSQEVLRKAERKNSTDPHTPTTPSHPQITVPHLPEPDPSSSASPTDLPYASSSDATSHPRSLLPIPSLLPFPYGNPACPPVSLLSGARAVALPRLSNSDITIPATTLSPPPLTTSPPVMQQLDAHAPPTRGPGLP</sequence>
<proteinExistence type="predicted"/>